<reference evidence="2 3" key="1">
    <citation type="submission" date="2019-10" db="EMBL/GenBank/DDBJ databases">
        <title>Taxonomy of Antarctic Massilia spp.: description of Massilia rubra sp. nov., Massilia aquatica sp. nov., Massilia mucilaginosa sp. nov., Massilia frigida sp. nov. isolated from streams, lakes and regoliths.</title>
        <authorList>
            <person name="Holochova P."/>
            <person name="Sedlacek I."/>
            <person name="Kralova S."/>
            <person name="Maslanova I."/>
            <person name="Busse H.-J."/>
            <person name="Stankova E."/>
            <person name="Vrbovska V."/>
            <person name="Kovarovic V."/>
            <person name="Bartak M."/>
            <person name="Svec P."/>
            <person name="Pantucek R."/>
        </authorList>
    </citation>
    <scope>NUCLEOTIDE SEQUENCE [LARGE SCALE GENOMIC DNA]</scope>
    <source>
        <strain evidence="2 3">CCM 8733</strain>
    </source>
</reference>
<evidence type="ECO:0000313" key="3">
    <source>
        <dbReference type="Proteomes" id="UP000609726"/>
    </source>
</evidence>
<dbReference type="Pfam" id="PF05593">
    <property type="entry name" value="RHS_repeat"/>
    <property type="match status" value="1"/>
</dbReference>
<comment type="caution">
    <text evidence="2">The sequence shown here is derived from an EMBL/GenBank/DDBJ whole genome shotgun (WGS) entry which is preliminary data.</text>
</comment>
<dbReference type="EMBL" id="WHJH01000032">
    <property type="protein sequence ID" value="NHZ91665.1"/>
    <property type="molecule type" value="Genomic_DNA"/>
</dbReference>
<dbReference type="PANTHER" id="PTHR32305">
    <property type="match status" value="1"/>
</dbReference>
<organism evidence="2 3">
    <name type="scientific">Massilia mucilaginosa</name>
    <dbReference type="NCBI Taxonomy" id="2609282"/>
    <lineage>
        <taxon>Bacteria</taxon>
        <taxon>Pseudomonadati</taxon>
        <taxon>Pseudomonadota</taxon>
        <taxon>Betaproteobacteria</taxon>
        <taxon>Burkholderiales</taxon>
        <taxon>Oxalobacteraceae</taxon>
        <taxon>Telluria group</taxon>
        <taxon>Massilia</taxon>
    </lineage>
</organism>
<gene>
    <name evidence="2" type="ORF">F2P45_22035</name>
</gene>
<dbReference type="InterPro" id="IPR006530">
    <property type="entry name" value="YD"/>
</dbReference>
<evidence type="ECO:0000256" key="1">
    <source>
        <dbReference type="SAM" id="MobiDB-lite"/>
    </source>
</evidence>
<dbReference type="InterPro" id="IPR031325">
    <property type="entry name" value="RHS_repeat"/>
</dbReference>
<feature type="region of interest" description="Disordered" evidence="1">
    <location>
        <begin position="1679"/>
        <end position="1716"/>
    </location>
</feature>
<dbReference type="Proteomes" id="UP000609726">
    <property type="component" value="Unassembled WGS sequence"/>
</dbReference>
<dbReference type="InterPro" id="IPR050708">
    <property type="entry name" value="T6SS_VgrG/RHS"/>
</dbReference>
<proteinExistence type="predicted"/>
<dbReference type="Gene3D" id="2.180.10.10">
    <property type="entry name" value="RHS repeat-associated core"/>
    <property type="match status" value="2"/>
</dbReference>
<keyword evidence="3" id="KW-1185">Reference proteome</keyword>
<dbReference type="NCBIfam" id="TIGR01643">
    <property type="entry name" value="YD_repeat_2x"/>
    <property type="match status" value="1"/>
</dbReference>
<name>A0ABX0NYH2_9BURK</name>
<accession>A0ABX0NYH2</accession>
<evidence type="ECO:0000313" key="2">
    <source>
        <dbReference type="EMBL" id="NHZ91665.1"/>
    </source>
</evidence>
<dbReference type="RefSeq" id="WP_223164805.1">
    <property type="nucleotide sequence ID" value="NZ_WHJH01000032.1"/>
</dbReference>
<evidence type="ECO:0008006" key="4">
    <source>
        <dbReference type="Google" id="ProtNLM"/>
    </source>
</evidence>
<sequence length="2035" mass="218738">MAVRHCWLTARARENVVTRYVYDAVGNQTLSTDALGGEVRSYYDAVGRVTAVTRKGSPTGAIAMVGFRRDVYGNVVVRTEYANAASGDTGLPPAASTGPDKDRTTITQYNRNGQAIEMRDAEGKVAYASYDLAGRIAKEWRGVTTIAEPRAMTRNRVMTSFTVTRYDKLGRVIDVVTPGSFVAAPAYQNKAEVLGSMTPTASHRVSWEGENKVMLSFADLGKVAIYVDLEYCTKQGIQRDANEPEWHVTKDGVIDPAENRRTGFAIDDASAENVLTWFDEPGQNPSGISALLRAKVYLIDGAGNRVLKYELNEAQLVLHEPVVGIADDAMVQNHQQNAYNGFGELVARSHNGKMFEYADYDASGQVWRTNAGDGVDKVIHHNIAGQVTAQIKSAAAAANGVTKLTNFASAQALQTLLDNHYPAGAISDFVRTETRYDMMGSVIAQVAPVQKVEGAGKATVLQGVRYIGNEVKNVAMWVDWPDDGDKGSLGTTAVGENHVAVQVALPAGSPTMEYRITLKYDEVVRTAEGAVGEKVDTVRPALDYMQFVTAASMADGIADLKWEGTVLHAVNEVTIYSKSLDGTWKLVGGPTKEAPPQFLRIATPAEALASSRLLYKKVSPVPTDAESLLAQTASLGDSFLYDIKGIAPGTYSFRALVSDPIDSSLQQQYESGTFTIDANGQVSISSSGRAATLARPTSYQRVDRWGNVVSVTDPRDTRWSMQYQYNANNQVLDQHTISEVGGVLQVVSTASRYYDQLGRDVGSRDAMRGLTRKVYDANGFLGDVINADQGGVHNTFNLFGNRVLMAQTEGVTTAYAYDRMGRLTTTSSEVVPVGVAQHQADGGGMAVMPTYRQLTDINHYDELGRKVATVNGAGEWSSSGYDLEGNVVWTRQGYRLDDKGEPAMEAGGRITRMAYDAFHHKTAEYNAKFDAMTWEVDAFGKLISHVDLGGATVRYDYDGMNRLVKQTSTERFTTLEKIPTSMGSQDIRYTYEGGLLTRIDDVGTQTTTTYAYNLTGQRVREKTVAIVDTLAITAQDNYIEFDQQGRMTHVADGQSDVSITYDKNGNRKRVVTTTYDGYTNTHVVDAHNKFDVMNRMVIANGKANPDDADTPLMGPNGHVMEYDKAGRRRSDSYVYSGPDRYDPKVTKEVFEYDKAGRLQTVTRDNVVTDTRIYDGAGRISLSGQARGVDEKMLRQFGLAAEARTYAYNSSGQIIRMKIWQVDGKPKDDLYYMPREGGGGGYDGAGNLLGYSVVPPEFANHTDYTSRFEKFDTYKEALVTGYVNNTTRTVESYFDQNGNVKKIIDKSDPDNWLTRTYIYDADGRVLRKMDASGITRTMIVNGEVMGTTGRNVGTNGYANPYEPANSGANIAAPTIYTVRVDGEGLPAIAKTVWGDANLWYLIADANGLSGGEQLKANQVLKLPVRVNTVHNAYDTFAPYSASDAVGTTTPTMPAPAGAPPKCGPVGAIVTVVVAVIMMYVMPVGADIWAKMAIAAISAATASAAGQVAGIWAGEQQEFNWSAVGMAAVGGAIGAGMNFQPFGVEQPFANAVFNGALSNASVQGIAVATNLQEKFEWRSVAAAGIGAGIGQQVGAMDMGSDKIGMFTKRALAGLAGGVTTAALSGGRVSYARIALDAFGNALGSSLADTLAETPSAQNVKPTLAKNVIPVGYSSGDAGGEFSDWGNEGDSYSYGPNPNSRDRSRYSVSRDSSAPIPGVDVPVSNDEAAFLNRFLSNPGTTELIEGKLGTLPGFSEKSRSVDVRGGSASFADAGYQWSELPGQELTPFQRYGNNALMDSAVRAPINFLANTTEFIVNNLNLSFTMPGQIDYISFMDGVKQPYVTGVGEYAEFAIGMGLAALSPRYQMGATVEPTSGATVAIGEQIGGNSSRRLNYTPASVGFNGSTQQVGRGLNEVVVPPPRGSTISANNLAGEAWAIDVVDNLLPLTQVNIQREITIKSLGPSGKRTRLDALGTDISSNAIVLNEMKASLTAPLTRNQKIVHPELSIYGGIVVGAGKAPYVGGAIIPPTPVIVIRKP</sequence>
<protein>
    <recommendedName>
        <fullName evidence="4">LysM domain-containing protein</fullName>
    </recommendedName>
</protein>
<dbReference type="PANTHER" id="PTHR32305:SF15">
    <property type="entry name" value="PROTEIN RHSA-RELATED"/>
    <property type="match status" value="1"/>
</dbReference>